<gene>
    <name evidence="3" type="ORF">GSTENG00025628001</name>
</gene>
<protein>
    <submittedName>
        <fullName evidence="3">Chromosome 13 SCAF14769, whole genome shotgun sequence</fullName>
    </submittedName>
</protein>
<sequence length="417" mass="47391">KMSVSGLKAELKFLESIFDPNHERFRIIDWKPDELSCQFNVTGEKLLIIHCNITESYPSTPPIWFVDSDDPSLAEVLERLEDVRKGSTLLLQQLKRLICDLCRLYNLPQHPDVEMLDQPLPTGPITQDRKHGPPDEVTSEEEEEEEMGEDIDLDQDLDHYDMKEEEPVDGKKSEDDGIEKENLAILEKIRKNQRQDHLNGAVSGSVQASDRLMKELREIYRSQSYKTGIYSVELVSDSLYEWHVKLRTVDPDSPLHSDLQVLKEKEGMDYILLNFSYKDNFPFDPPFVRVVSPVLSGGYVLGGGALCMELLTKQVRSWFLLPAVVGRQVDCLSGAFQGWSSAYSIESVIMQINATLVKGKARVQFGANKVKADSFHRRVPRQLLCLIVIPACFPEPVQSRQSTAVVQIPCADSRKER</sequence>
<dbReference type="CDD" id="cd23802">
    <property type="entry name" value="UBCc_UBE2Q"/>
    <property type="match status" value="1"/>
</dbReference>
<dbReference type="KEGG" id="tng:GSTEN00025628G001"/>
<reference evidence="3" key="2">
    <citation type="submission" date="2004-02" db="EMBL/GenBank/DDBJ databases">
        <authorList>
            <consortium name="Genoscope"/>
            <consortium name="Whitehead Institute Centre for Genome Research"/>
        </authorList>
    </citation>
    <scope>NUCLEOTIDE SEQUENCE</scope>
</reference>
<feature type="domain" description="UBC core" evidence="2">
    <location>
        <begin position="207"/>
        <end position="393"/>
    </location>
</feature>
<feature type="compositionally biased region" description="Acidic residues" evidence="1">
    <location>
        <begin position="137"/>
        <end position="155"/>
    </location>
</feature>
<dbReference type="OrthoDB" id="109543at2759"/>
<proteinExistence type="predicted"/>
<dbReference type="InterPro" id="IPR016135">
    <property type="entry name" value="UBQ-conjugating_enzyme/RWD"/>
</dbReference>
<evidence type="ECO:0000256" key="1">
    <source>
        <dbReference type="SAM" id="MobiDB-lite"/>
    </source>
</evidence>
<organism evidence="3">
    <name type="scientific">Tetraodon nigroviridis</name>
    <name type="common">Spotted green pufferfish</name>
    <name type="synonym">Chelonodon nigroviridis</name>
    <dbReference type="NCBI Taxonomy" id="99883"/>
    <lineage>
        <taxon>Eukaryota</taxon>
        <taxon>Metazoa</taxon>
        <taxon>Chordata</taxon>
        <taxon>Craniata</taxon>
        <taxon>Vertebrata</taxon>
        <taxon>Euteleostomi</taxon>
        <taxon>Actinopterygii</taxon>
        <taxon>Neopterygii</taxon>
        <taxon>Teleostei</taxon>
        <taxon>Neoteleostei</taxon>
        <taxon>Acanthomorphata</taxon>
        <taxon>Eupercaria</taxon>
        <taxon>Tetraodontiformes</taxon>
        <taxon>Tetradontoidea</taxon>
        <taxon>Tetraodontidae</taxon>
        <taxon>Tetraodon</taxon>
    </lineage>
</organism>
<name>Q4S1B4_TETNG</name>
<dbReference type="SUPFAM" id="SSF54495">
    <property type="entry name" value="UBC-like"/>
    <property type="match status" value="2"/>
</dbReference>
<reference evidence="3" key="1">
    <citation type="journal article" date="2004" name="Nature">
        <title>Genome duplication in the teleost fish Tetraodon nigroviridis reveals the early vertebrate proto-karyotype.</title>
        <authorList>
            <person name="Jaillon O."/>
            <person name="Aury J.-M."/>
            <person name="Brunet F."/>
            <person name="Petit J.-L."/>
            <person name="Stange-Thomann N."/>
            <person name="Mauceli E."/>
            <person name="Bouneau L."/>
            <person name="Fischer C."/>
            <person name="Ozouf-Costaz C."/>
            <person name="Bernot A."/>
            <person name="Nicaud S."/>
            <person name="Jaffe D."/>
            <person name="Fisher S."/>
            <person name="Lutfalla G."/>
            <person name="Dossat C."/>
            <person name="Segurens B."/>
            <person name="Dasilva C."/>
            <person name="Salanoubat M."/>
            <person name="Levy M."/>
            <person name="Boudet N."/>
            <person name="Castellano S."/>
            <person name="Anthouard V."/>
            <person name="Jubin C."/>
            <person name="Castelli V."/>
            <person name="Katinka M."/>
            <person name="Vacherie B."/>
            <person name="Biemont C."/>
            <person name="Skalli Z."/>
            <person name="Cattolico L."/>
            <person name="Poulain J."/>
            <person name="De Berardinis V."/>
            <person name="Cruaud C."/>
            <person name="Duprat S."/>
            <person name="Brottier P."/>
            <person name="Coutanceau J.-P."/>
            <person name="Gouzy J."/>
            <person name="Parra G."/>
            <person name="Lardier G."/>
            <person name="Chapple C."/>
            <person name="McKernan K.J."/>
            <person name="McEwan P."/>
            <person name="Bosak S."/>
            <person name="Kellis M."/>
            <person name="Volff J.-N."/>
            <person name="Guigo R."/>
            <person name="Zody M.C."/>
            <person name="Mesirov J."/>
            <person name="Lindblad-Toh K."/>
            <person name="Birren B."/>
            <person name="Nusbaum C."/>
            <person name="Kahn D."/>
            <person name="Robinson-Rechavi M."/>
            <person name="Laudet V."/>
            <person name="Schachter V."/>
            <person name="Quetier F."/>
            <person name="Saurin W."/>
            <person name="Scarpelli C."/>
            <person name="Wincker P."/>
            <person name="Lander E.S."/>
            <person name="Weissenbach J."/>
            <person name="Roest Crollius H."/>
        </authorList>
    </citation>
    <scope>NUCLEOTIDE SEQUENCE [LARGE SCALE GENOMIC DNA]</scope>
</reference>
<accession>Q4S1B4</accession>
<feature type="region of interest" description="Disordered" evidence="1">
    <location>
        <begin position="113"/>
        <end position="159"/>
    </location>
</feature>
<dbReference type="InterPro" id="IPR000608">
    <property type="entry name" value="UBC"/>
</dbReference>
<dbReference type="AlphaFoldDB" id="Q4S1B4"/>
<feature type="non-terminal residue" evidence="3">
    <location>
        <position position="1"/>
    </location>
</feature>
<dbReference type="SMART" id="SM00212">
    <property type="entry name" value="UBCc"/>
    <property type="match status" value="1"/>
</dbReference>
<dbReference type="EMBL" id="CAAE01014769">
    <property type="protein sequence ID" value="CAG05568.1"/>
    <property type="molecule type" value="Genomic_DNA"/>
</dbReference>
<evidence type="ECO:0000259" key="2">
    <source>
        <dbReference type="PROSITE" id="PS50127"/>
    </source>
</evidence>
<dbReference type="PROSITE" id="PS50127">
    <property type="entry name" value="UBC_2"/>
    <property type="match status" value="1"/>
</dbReference>
<dbReference type="Gene3D" id="3.10.110.10">
    <property type="entry name" value="Ubiquitin Conjugating Enzyme"/>
    <property type="match status" value="1"/>
</dbReference>
<evidence type="ECO:0000313" key="3">
    <source>
        <dbReference type="EMBL" id="CAG05568.1"/>
    </source>
</evidence>